<reference evidence="12" key="2">
    <citation type="journal article" date="2021" name="PeerJ">
        <title>Extensive microbial diversity within the chicken gut microbiome revealed by metagenomics and culture.</title>
        <authorList>
            <person name="Gilroy R."/>
            <person name="Ravi A."/>
            <person name="Getino M."/>
            <person name="Pursley I."/>
            <person name="Horton D.L."/>
            <person name="Alikhan N.F."/>
            <person name="Baker D."/>
            <person name="Gharbi K."/>
            <person name="Hall N."/>
            <person name="Watson M."/>
            <person name="Adriaenssens E.M."/>
            <person name="Foster-Nyarko E."/>
            <person name="Jarju S."/>
            <person name="Secka A."/>
            <person name="Antonio M."/>
            <person name="Oren A."/>
            <person name="Chaudhuri R.R."/>
            <person name="La Ragione R."/>
            <person name="Hildebrand F."/>
            <person name="Pallen M.J."/>
        </authorList>
    </citation>
    <scope>NUCLEOTIDE SEQUENCE</scope>
    <source>
        <strain evidence="12">11687</strain>
    </source>
</reference>
<dbReference type="InterPro" id="IPR007696">
    <property type="entry name" value="DNA_mismatch_repair_MutS_core"/>
</dbReference>
<dbReference type="CDD" id="cd03284">
    <property type="entry name" value="ABC_MutS1"/>
    <property type="match status" value="1"/>
</dbReference>
<dbReference type="FunFam" id="3.40.50.300:FF:000870">
    <property type="entry name" value="MutS protein homolog 4"/>
    <property type="match status" value="1"/>
</dbReference>
<protein>
    <recommendedName>
        <fullName evidence="2 9">DNA mismatch repair protein MutS</fullName>
    </recommendedName>
</protein>
<dbReference type="FunFam" id="3.40.1170.10:FF:000001">
    <property type="entry name" value="DNA mismatch repair protein MutS"/>
    <property type="match status" value="1"/>
</dbReference>
<dbReference type="InterPro" id="IPR000432">
    <property type="entry name" value="DNA_mismatch_repair_MutS_C"/>
</dbReference>
<dbReference type="GO" id="GO:0005829">
    <property type="term" value="C:cytosol"/>
    <property type="evidence" value="ECO:0007669"/>
    <property type="project" value="TreeGrafter"/>
</dbReference>
<evidence type="ECO:0000256" key="10">
    <source>
        <dbReference type="RuleBase" id="RU003756"/>
    </source>
</evidence>
<reference evidence="12" key="1">
    <citation type="submission" date="2020-10" db="EMBL/GenBank/DDBJ databases">
        <authorList>
            <person name="Gilroy R."/>
        </authorList>
    </citation>
    <scope>NUCLEOTIDE SEQUENCE</scope>
    <source>
        <strain evidence="12">11687</strain>
    </source>
</reference>
<dbReference type="SUPFAM" id="SSF53150">
    <property type="entry name" value="DNA repair protein MutS, domain II"/>
    <property type="match status" value="1"/>
</dbReference>
<dbReference type="Pfam" id="PF01624">
    <property type="entry name" value="MutS_I"/>
    <property type="match status" value="1"/>
</dbReference>
<gene>
    <name evidence="9 12" type="primary">mutS</name>
    <name evidence="12" type="ORF">IAC57_00970</name>
</gene>
<dbReference type="InterPro" id="IPR045076">
    <property type="entry name" value="MutS"/>
</dbReference>
<evidence type="ECO:0000259" key="11">
    <source>
        <dbReference type="PROSITE" id="PS00486"/>
    </source>
</evidence>
<evidence type="ECO:0000313" key="13">
    <source>
        <dbReference type="Proteomes" id="UP000824081"/>
    </source>
</evidence>
<dbReference type="SUPFAM" id="SSF48334">
    <property type="entry name" value="DNA repair protein MutS, domain III"/>
    <property type="match status" value="1"/>
</dbReference>
<dbReference type="InterPro" id="IPR007695">
    <property type="entry name" value="DNA_mismatch_repair_MutS-lik_N"/>
</dbReference>
<dbReference type="InterPro" id="IPR017261">
    <property type="entry name" value="DNA_mismatch_repair_MutS/MSH"/>
</dbReference>
<dbReference type="GO" id="GO:0030983">
    <property type="term" value="F:mismatched DNA binding"/>
    <property type="evidence" value="ECO:0007669"/>
    <property type="project" value="InterPro"/>
</dbReference>
<evidence type="ECO:0000313" key="12">
    <source>
        <dbReference type="EMBL" id="HIU58650.1"/>
    </source>
</evidence>
<accession>A0A9D1MEE9</accession>
<dbReference type="PANTHER" id="PTHR11361">
    <property type="entry name" value="DNA MISMATCH REPAIR PROTEIN MUTS FAMILY MEMBER"/>
    <property type="match status" value="1"/>
</dbReference>
<evidence type="ECO:0000256" key="3">
    <source>
        <dbReference type="ARBA" id="ARBA00022741"/>
    </source>
</evidence>
<dbReference type="Pfam" id="PF05188">
    <property type="entry name" value="MutS_II"/>
    <property type="match status" value="1"/>
</dbReference>
<keyword evidence="5 9" id="KW-0067">ATP-binding</keyword>
<dbReference type="InterPro" id="IPR005748">
    <property type="entry name" value="DNA_mismatch_repair_MutS"/>
</dbReference>
<dbReference type="GO" id="GO:0005524">
    <property type="term" value="F:ATP binding"/>
    <property type="evidence" value="ECO:0007669"/>
    <property type="project" value="UniProtKB-UniRule"/>
</dbReference>
<dbReference type="Gene3D" id="3.30.420.110">
    <property type="entry name" value="MutS, connector domain"/>
    <property type="match status" value="1"/>
</dbReference>
<dbReference type="Gene3D" id="1.10.1420.10">
    <property type="match status" value="2"/>
</dbReference>
<dbReference type="Pfam" id="PF05192">
    <property type="entry name" value="MutS_III"/>
    <property type="match status" value="1"/>
</dbReference>
<feature type="binding site" evidence="9">
    <location>
        <begin position="617"/>
        <end position="624"/>
    </location>
    <ligand>
        <name>ATP</name>
        <dbReference type="ChEBI" id="CHEBI:30616"/>
    </ligand>
</feature>
<dbReference type="SMART" id="SM00534">
    <property type="entry name" value="MUTSac"/>
    <property type="match status" value="1"/>
</dbReference>
<comment type="caution">
    <text evidence="12">The sequence shown here is derived from an EMBL/GenBank/DDBJ whole genome shotgun (WGS) entry which is preliminary data.</text>
</comment>
<dbReference type="SMART" id="SM00533">
    <property type="entry name" value="MUTSd"/>
    <property type="match status" value="1"/>
</dbReference>
<dbReference type="PANTHER" id="PTHR11361:SF34">
    <property type="entry name" value="DNA MISMATCH REPAIR PROTEIN MSH1, MITOCHONDRIAL"/>
    <property type="match status" value="1"/>
</dbReference>
<dbReference type="GO" id="GO:0003684">
    <property type="term" value="F:damaged DNA binding"/>
    <property type="evidence" value="ECO:0007669"/>
    <property type="project" value="UniProtKB-UniRule"/>
</dbReference>
<dbReference type="InterPro" id="IPR016151">
    <property type="entry name" value="DNA_mismatch_repair_MutS_N"/>
</dbReference>
<dbReference type="Gene3D" id="3.40.1170.10">
    <property type="entry name" value="DNA repair protein MutS, domain I"/>
    <property type="match status" value="1"/>
</dbReference>
<evidence type="ECO:0000256" key="8">
    <source>
        <dbReference type="ARBA" id="ARBA00024647"/>
    </source>
</evidence>
<comment type="function">
    <text evidence="8 9">This protein is involved in the repair of mismatches in DNA. It is possible that it carries out the mismatch recognition step. This protein has a weak ATPase activity.</text>
</comment>
<comment type="similarity">
    <text evidence="1 9 10">Belongs to the DNA mismatch repair MutS family.</text>
</comment>
<evidence type="ECO:0000256" key="1">
    <source>
        <dbReference type="ARBA" id="ARBA00006271"/>
    </source>
</evidence>
<dbReference type="InterPro" id="IPR007861">
    <property type="entry name" value="DNA_mismatch_repair_MutS_clamp"/>
</dbReference>
<dbReference type="GO" id="GO:0140664">
    <property type="term" value="F:ATP-dependent DNA damage sensor activity"/>
    <property type="evidence" value="ECO:0007669"/>
    <property type="project" value="InterPro"/>
</dbReference>
<dbReference type="NCBIfam" id="TIGR01070">
    <property type="entry name" value="mutS1"/>
    <property type="match status" value="1"/>
</dbReference>
<dbReference type="InterPro" id="IPR036678">
    <property type="entry name" value="MutS_con_dom_sf"/>
</dbReference>
<dbReference type="SUPFAM" id="SSF52540">
    <property type="entry name" value="P-loop containing nucleoside triphosphate hydrolases"/>
    <property type="match status" value="1"/>
</dbReference>
<dbReference type="InterPro" id="IPR007860">
    <property type="entry name" value="DNA_mmatch_repair_MutS_con_dom"/>
</dbReference>
<evidence type="ECO:0000256" key="5">
    <source>
        <dbReference type="ARBA" id="ARBA00022840"/>
    </source>
</evidence>
<keyword evidence="4 9" id="KW-0227">DNA damage</keyword>
<dbReference type="NCBIfam" id="NF003810">
    <property type="entry name" value="PRK05399.1"/>
    <property type="match status" value="1"/>
</dbReference>
<dbReference type="SUPFAM" id="SSF55271">
    <property type="entry name" value="DNA repair protein MutS, domain I"/>
    <property type="match status" value="1"/>
</dbReference>
<dbReference type="InterPro" id="IPR027417">
    <property type="entry name" value="P-loop_NTPase"/>
</dbReference>
<organism evidence="12 13">
    <name type="scientific">Candidatus Scatosoma pullistercoris</name>
    <dbReference type="NCBI Taxonomy" id="2840934"/>
    <lineage>
        <taxon>Bacteria</taxon>
        <taxon>Bacillati</taxon>
        <taxon>Bacillota</taxon>
        <taxon>Clostridia</taxon>
        <taxon>Candidatus Scatosoma</taxon>
    </lineage>
</organism>
<dbReference type="GO" id="GO:0006298">
    <property type="term" value="P:mismatch repair"/>
    <property type="evidence" value="ECO:0007669"/>
    <property type="project" value="UniProtKB-UniRule"/>
</dbReference>
<dbReference type="Proteomes" id="UP000824081">
    <property type="component" value="Unassembled WGS sequence"/>
</dbReference>
<dbReference type="AlphaFoldDB" id="A0A9D1MEE9"/>
<dbReference type="Pfam" id="PF05190">
    <property type="entry name" value="MutS_IV"/>
    <property type="match status" value="1"/>
</dbReference>
<dbReference type="EMBL" id="DVMZ01000027">
    <property type="protein sequence ID" value="HIU58650.1"/>
    <property type="molecule type" value="Genomic_DNA"/>
</dbReference>
<evidence type="ECO:0000256" key="9">
    <source>
        <dbReference type="HAMAP-Rule" id="MF_00096"/>
    </source>
</evidence>
<name>A0A9D1MEE9_9FIRM</name>
<dbReference type="Gene3D" id="3.40.50.300">
    <property type="entry name" value="P-loop containing nucleotide triphosphate hydrolases"/>
    <property type="match status" value="1"/>
</dbReference>
<feature type="domain" description="DNA mismatch repair proteins mutS family" evidence="11">
    <location>
        <begin position="691"/>
        <end position="707"/>
    </location>
</feature>
<keyword evidence="7 9" id="KW-0234">DNA repair</keyword>
<dbReference type="Pfam" id="PF00488">
    <property type="entry name" value="MutS_V"/>
    <property type="match status" value="1"/>
</dbReference>
<evidence type="ECO:0000256" key="2">
    <source>
        <dbReference type="ARBA" id="ARBA00021982"/>
    </source>
</evidence>
<evidence type="ECO:0000256" key="7">
    <source>
        <dbReference type="ARBA" id="ARBA00023204"/>
    </source>
</evidence>
<dbReference type="PIRSF" id="PIRSF037677">
    <property type="entry name" value="DNA_mis_repair_Msh6"/>
    <property type="match status" value="1"/>
</dbReference>
<evidence type="ECO:0000256" key="4">
    <source>
        <dbReference type="ARBA" id="ARBA00022763"/>
    </source>
</evidence>
<dbReference type="PROSITE" id="PS00486">
    <property type="entry name" value="DNA_MISMATCH_REPAIR_2"/>
    <property type="match status" value="1"/>
</dbReference>
<keyword evidence="6 9" id="KW-0238">DNA-binding</keyword>
<dbReference type="HAMAP" id="MF_00096">
    <property type="entry name" value="MutS"/>
    <property type="match status" value="1"/>
</dbReference>
<evidence type="ECO:0000256" key="6">
    <source>
        <dbReference type="ARBA" id="ARBA00023125"/>
    </source>
</evidence>
<dbReference type="InterPro" id="IPR036187">
    <property type="entry name" value="DNA_mismatch_repair_MutS_sf"/>
</dbReference>
<proteinExistence type="inferred from homology"/>
<sequence>MMRHYLEMKDKYKDCILFYRLGDFYEMFFEDAEKVSRLLDLTLTGKDCGLDERAPMCGIPYHAADVYIAKLVGMGEKVAICEQLSDPKEAGRGLVDRDVVRVVSAGTLIDDTMLDETRNNYIACLFKSGESIAVAWTDITTGEFSTLEFNGESALEDSVNQLVKLSAAEIICNEEMLLAAKDVKELKHGILPAFSCYVPWAFNVRHAEKNLLEQFGTRSLAAYGIAGKENCIAAAGALIEYLRETQKHSLSNINSIKVVNHDRFMVLDSIAVRNLELVRSNGEGKRYGSLLWLLDKTKTGMGARLLTRMILSPLKDISEITYRQDGVSELFDASVVRMGLADTLKDVKDVERLSGKISNGNFLPKDCVALAVSLNALPSVRFQLSGFSSRILSDIADDLPDMKILADTLTAAIVDKPPALMKDGGYIREGYNRELDELRAIGKDGKSLIAEIETREKERTGIKTLKVGYNRVFGYYIEISNSFRDKVPEHYIRKQTLTTGERFITAELKELEDKILTSSEKALKLETRLYNDLLDLLSQNIEKLQKISAAIALLDCLVSLAAVAKERKYCRPVMTEGGKLMISEGRHPVVEAISKERFVPNDTLLDNEENRSAVITGPNMAGKSTYMRQVALIVLMAHIGSFVPAKAAEIPLTDRIFTRVGASDNLIFDQSTFMVEMTEVATILLHATKDSLLVLDEVGRGTSTYDGLSIAWAVIEFLTEKIRAKTLFATHYHELTELENKIEGVKNYKVTVRELNGAVVFLRKIARGGANRSFGIEVAALAGVPKEVTARAKGILKTLEKNDIAKKGMLADRIAETDDEEKRSLSEAEKILLDTDTDTLSPMQALLLINDLKEKVKAEN</sequence>
<keyword evidence="3 9" id="KW-0547">Nucleotide-binding</keyword>